<organism evidence="8 9">
    <name type="scientific">Thermaerobacter marianensis (strain ATCC 700841 / DSM 12885 / JCM 10246 / 7p75a)</name>
    <dbReference type="NCBI Taxonomy" id="644966"/>
    <lineage>
        <taxon>Bacteria</taxon>
        <taxon>Bacillati</taxon>
        <taxon>Bacillota</taxon>
        <taxon>Clostridia</taxon>
        <taxon>Eubacteriales</taxon>
        <taxon>Clostridiales Family XVII. Incertae Sedis</taxon>
        <taxon>Thermaerobacter</taxon>
    </lineage>
</organism>
<evidence type="ECO:0000313" key="8">
    <source>
        <dbReference type="EMBL" id="ADU50844.1"/>
    </source>
</evidence>
<protein>
    <submittedName>
        <fullName evidence="8">Chromate transporter</fullName>
    </submittedName>
</protein>
<dbReference type="EMBL" id="CP002344">
    <property type="protein sequence ID" value="ADU50844.1"/>
    <property type="molecule type" value="Genomic_DNA"/>
</dbReference>
<comment type="subcellular location">
    <subcellularLocation>
        <location evidence="1">Cell membrane</location>
        <topology evidence="1">Multi-pass membrane protein</topology>
    </subcellularLocation>
</comment>
<reference evidence="8 9" key="1">
    <citation type="journal article" date="2010" name="Stand. Genomic Sci.">
        <title>Complete genome sequence of Thermaerobacter marianensis type strain (7p75a).</title>
        <authorList>
            <person name="Han C."/>
            <person name="Gu W."/>
            <person name="Zhang X."/>
            <person name="Lapidus A."/>
            <person name="Nolan M."/>
            <person name="Copeland A."/>
            <person name="Lucas S."/>
            <person name="Del Rio T.G."/>
            <person name="Tice H."/>
            <person name="Cheng J.F."/>
            <person name="Tapia R."/>
            <person name="Goodwin L."/>
            <person name="Pitluck S."/>
            <person name="Pagani I."/>
            <person name="Ivanova N."/>
            <person name="Mavromatis K."/>
            <person name="Mikhailova N."/>
            <person name="Pati A."/>
            <person name="Chen A."/>
            <person name="Palaniappan K."/>
            <person name="Land M."/>
            <person name="Hauser L."/>
            <person name="Chang Y.J."/>
            <person name="Jeffries C.D."/>
            <person name="Schneider S."/>
            <person name="Rohde M."/>
            <person name="Goker M."/>
            <person name="Pukall R."/>
            <person name="Woyke T."/>
            <person name="Bristow J."/>
            <person name="Eisen J.A."/>
            <person name="Markowitz V."/>
            <person name="Hugenholtz P."/>
            <person name="Kyrpides N.C."/>
            <person name="Klenk H.P."/>
            <person name="Detter J.C."/>
        </authorList>
    </citation>
    <scope>NUCLEOTIDE SEQUENCE [LARGE SCALE GENOMIC DNA]</scope>
    <source>
        <strain evidence="9">ATCC 700841 / DSM 12885 / JCM 10246 / 7p75a</strain>
    </source>
</reference>
<reference evidence="9" key="2">
    <citation type="journal article" date="2010" name="Stand. Genomic Sci.">
        <title>Complete genome sequence of Thermaerobacter marianensis type strain (7p75aT).</title>
        <authorList>
            <person name="Han C."/>
            <person name="Gu W."/>
            <person name="Zhang X."/>
            <person name="Lapidus A."/>
            <person name="Nolan M."/>
            <person name="Copeland A."/>
            <person name="Lucas S."/>
            <person name="Glavina Del Rio T."/>
            <person name="Tice H."/>
            <person name="Cheng J."/>
            <person name="Tapia R."/>
            <person name="Goodwin L."/>
            <person name="Pitluck S."/>
            <person name="Pagani I."/>
            <person name="Ivanova N."/>
            <person name="Mavromatis K."/>
            <person name="Mikhailova N."/>
            <person name="Pati A."/>
            <person name="Chen A."/>
            <person name="Palaniappan K."/>
            <person name="Land M."/>
            <person name="Hauser L."/>
            <person name="Chang Y."/>
            <person name="Jeffries C."/>
            <person name="Schneider S."/>
            <person name="Rohde M."/>
            <person name="Goker M."/>
            <person name="Pukall R."/>
            <person name="Woyke T."/>
            <person name="Bristow J."/>
            <person name="Eisen J."/>
            <person name="Markowitz V."/>
            <person name="Hugenholtz P."/>
            <person name="Kyrpides N."/>
            <person name="Klenk H."/>
            <person name="Detter J."/>
        </authorList>
    </citation>
    <scope>NUCLEOTIDE SEQUENCE [LARGE SCALE GENOMIC DNA]</scope>
    <source>
        <strain evidence="9">ATCC 700841 / DSM 12885 / JCM 10246 / 7p75a</strain>
    </source>
</reference>
<evidence type="ECO:0000256" key="6">
    <source>
        <dbReference type="ARBA" id="ARBA00023136"/>
    </source>
</evidence>
<evidence type="ECO:0000256" key="1">
    <source>
        <dbReference type="ARBA" id="ARBA00004651"/>
    </source>
</evidence>
<gene>
    <name evidence="8" type="ordered locus">Tmar_0729</name>
</gene>
<dbReference type="GO" id="GO:0015109">
    <property type="term" value="F:chromate transmembrane transporter activity"/>
    <property type="evidence" value="ECO:0007669"/>
    <property type="project" value="InterPro"/>
</dbReference>
<evidence type="ECO:0000256" key="2">
    <source>
        <dbReference type="ARBA" id="ARBA00005262"/>
    </source>
</evidence>
<keyword evidence="5 7" id="KW-1133">Transmembrane helix</keyword>
<accession>E6SI66</accession>
<feature type="transmembrane region" description="Helical" evidence="7">
    <location>
        <begin position="161"/>
        <end position="178"/>
    </location>
</feature>
<dbReference type="OrthoDB" id="9788907at2"/>
<keyword evidence="3" id="KW-1003">Cell membrane</keyword>
<dbReference type="STRING" id="644966.Tmar_0729"/>
<evidence type="ECO:0000256" key="5">
    <source>
        <dbReference type="ARBA" id="ARBA00022989"/>
    </source>
</evidence>
<evidence type="ECO:0000313" key="9">
    <source>
        <dbReference type="Proteomes" id="UP000008915"/>
    </source>
</evidence>
<keyword evidence="6 7" id="KW-0472">Membrane</keyword>
<dbReference type="PANTHER" id="PTHR43663:SF1">
    <property type="entry name" value="CHROMATE TRANSPORTER"/>
    <property type="match status" value="1"/>
</dbReference>
<dbReference type="AlphaFoldDB" id="E6SI66"/>
<feature type="transmembrane region" description="Helical" evidence="7">
    <location>
        <begin position="77"/>
        <end position="102"/>
    </location>
</feature>
<keyword evidence="9" id="KW-1185">Reference proteome</keyword>
<evidence type="ECO:0000256" key="3">
    <source>
        <dbReference type="ARBA" id="ARBA00022475"/>
    </source>
</evidence>
<evidence type="ECO:0000256" key="4">
    <source>
        <dbReference type="ARBA" id="ARBA00022692"/>
    </source>
</evidence>
<dbReference type="KEGG" id="tmr:Tmar_0729"/>
<dbReference type="GO" id="GO:0005886">
    <property type="term" value="C:plasma membrane"/>
    <property type="evidence" value="ECO:0007669"/>
    <property type="project" value="UniProtKB-SubCell"/>
</dbReference>
<dbReference type="Pfam" id="PF02417">
    <property type="entry name" value="Chromate_transp"/>
    <property type="match status" value="1"/>
</dbReference>
<keyword evidence="4 7" id="KW-0812">Transmembrane</keyword>
<feature type="transmembrane region" description="Helical" evidence="7">
    <location>
        <begin position="114"/>
        <end position="133"/>
    </location>
</feature>
<dbReference type="HOGENOM" id="CLU_018106_1_2_9"/>
<evidence type="ECO:0000256" key="7">
    <source>
        <dbReference type="SAM" id="Phobius"/>
    </source>
</evidence>
<dbReference type="InterPro" id="IPR003370">
    <property type="entry name" value="Chromate_transpt"/>
</dbReference>
<feature type="transmembrane region" description="Helical" evidence="7">
    <location>
        <begin position="139"/>
        <end position="156"/>
    </location>
</feature>
<comment type="similarity">
    <text evidence="2">Belongs to the chromate ion transporter (CHR) (TC 2.A.51) family.</text>
</comment>
<sequence length="179" mass="18964">MSVLWDIFIAFTRANLLGYGGGPSVIPLIEAEVVDTYHWMTASEFADTLAIGNALPGPIATKLAAYIGYQVAGVPGAVVGVLGTVLPTAILMVVLAVMLLRFRDAPLIQGAIKGAKAVVWVLFLLLVFDYMSFVRPDRSGWVATAIAVATLTAIHIQMFKVHQAVAIAAGIVLGALFLR</sequence>
<dbReference type="Proteomes" id="UP000008915">
    <property type="component" value="Chromosome"/>
</dbReference>
<dbReference type="eggNOG" id="COG2059">
    <property type="taxonomic scope" value="Bacteria"/>
</dbReference>
<dbReference type="InterPro" id="IPR052518">
    <property type="entry name" value="CHR_Transporter"/>
</dbReference>
<name>E6SI66_THEM7</name>
<dbReference type="RefSeq" id="WP_013495149.1">
    <property type="nucleotide sequence ID" value="NC_014831.1"/>
</dbReference>
<dbReference type="PANTHER" id="PTHR43663">
    <property type="entry name" value="CHROMATE TRANSPORT PROTEIN-RELATED"/>
    <property type="match status" value="1"/>
</dbReference>
<proteinExistence type="inferred from homology"/>